<dbReference type="STRING" id="1043005.A0A074YI37"/>
<dbReference type="GeneID" id="25369340"/>
<dbReference type="RefSeq" id="XP_013346074.1">
    <property type="nucleotide sequence ID" value="XM_013490620.1"/>
</dbReference>
<reference evidence="2 3" key="1">
    <citation type="journal article" date="2014" name="BMC Genomics">
        <title>Genome sequencing of four Aureobasidium pullulans varieties: biotechnological potential, stress tolerance, and description of new species.</title>
        <authorList>
            <person name="Gostin Ar C."/>
            <person name="Ohm R.A."/>
            <person name="Kogej T."/>
            <person name="Sonjak S."/>
            <person name="Turk M."/>
            <person name="Zajc J."/>
            <person name="Zalar P."/>
            <person name="Grube M."/>
            <person name="Sun H."/>
            <person name="Han J."/>
            <person name="Sharma A."/>
            <person name="Chiniquy J."/>
            <person name="Ngan C.Y."/>
            <person name="Lipzen A."/>
            <person name="Barry K."/>
            <person name="Grigoriev I.V."/>
            <person name="Gunde-Cimerman N."/>
        </authorList>
    </citation>
    <scope>NUCLEOTIDE SEQUENCE [LARGE SCALE GENOMIC DNA]</scope>
    <source>
        <strain evidence="2 3">EXF-2481</strain>
    </source>
</reference>
<evidence type="ECO:0000256" key="1">
    <source>
        <dbReference type="SAM" id="MobiDB-lite"/>
    </source>
</evidence>
<dbReference type="InParanoid" id="A0A074YI37"/>
<keyword evidence="3" id="KW-1185">Reference proteome</keyword>
<dbReference type="EMBL" id="KL584754">
    <property type="protein sequence ID" value="KEQ97483.1"/>
    <property type="molecule type" value="Genomic_DNA"/>
</dbReference>
<feature type="compositionally biased region" description="Basic and acidic residues" evidence="1">
    <location>
        <begin position="685"/>
        <end position="697"/>
    </location>
</feature>
<feature type="compositionally biased region" description="Low complexity" evidence="1">
    <location>
        <begin position="731"/>
        <end position="744"/>
    </location>
</feature>
<dbReference type="OrthoDB" id="412402at2759"/>
<feature type="region of interest" description="Disordered" evidence="1">
    <location>
        <begin position="548"/>
        <end position="588"/>
    </location>
</feature>
<feature type="compositionally biased region" description="Polar residues" evidence="1">
    <location>
        <begin position="556"/>
        <end position="584"/>
    </location>
</feature>
<dbReference type="AlphaFoldDB" id="A0A074YI37"/>
<organism evidence="2 3">
    <name type="scientific">Aureobasidium subglaciale (strain EXF-2481)</name>
    <name type="common">Aureobasidium pullulans var. subglaciale</name>
    <dbReference type="NCBI Taxonomy" id="1043005"/>
    <lineage>
        <taxon>Eukaryota</taxon>
        <taxon>Fungi</taxon>
        <taxon>Dikarya</taxon>
        <taxon>Ascomycota</taxon>
        <taxon>Pezizomycotina</taxon>
        <taxon>Dothideomycetes</taxon>
        <taxon>Dothideomycetidae</taxon>
        <taxon>Dothideales</taxon>
        <taxon>Saccotheciaceae</taxon>
        <taxon>Aureobasidium</taxon>
    </lineage>
</organism>
<feature type="compositionally biased region" description="Basic and acidic residues" evidence="1">
    <location>
        <begin position="663"/>
        <end position="678"/>
    </location>
</feature>
<gene>
    <name evidence="2" type="ORF">AUEXF2481DRAFT_602048</name>
</gene>
<name>A0A074YI37_AURSE</name>
<dbReference type="Proteomes" id="UP000030641">
    <property type="component" value="Unassembled WGS sequence"/>
</dbReference>
<feature type="compositionally biased region" description="Low complexity" evidence="1">
    <location>
        <begin position="601"/>
        <end position="618"/>
    </location>
</feature>
<dbReference type="HOGENOM" id="CLU_363680_0_0_1"/>
<dbReference type="PANTHER" id="PTHR36847">
    <property type="entry name" value="AMIDOLIGASE ENZYME"/>
    <property type="match status" value="1"/>
</dbReference>
<feature type="compositionally biased region" description="Low complexity" evidence="1">
    <location>
        <begin position="637"/>
        <end position="656"/>
    </location>
</feature>
<evidence type="ECO:0000313" key="2">
    <source>
        <dbReference type="EMBL" id="KEQ97483.1"/>
    </source>
</evidence>
<evidence type="ECO:0000313" key="3">
    <source>
        <dbReference type="Proteomes" id="UP000030641"/>
    </source>
</evidence>
<sequence length="883" mass="97660">MSNISNNNNKDNAAAGQRAFASALTFGVELEFMAFVPKLTIMQYHSAEEYLRSVLCNARVKLPCTKPGCEAKGHEWYLPIHSEFGDRSPEFWNLDFDMTIMLPRSGTNQATSELVESNYGNLELRSRVQKFWGSSPCPFNQHYPCTGEPFEWTWRDELKCFLQVIQEAFSPRGFRTILNETAGLHVHIGQDDLGLPLEVVQGLVGTMTALERCFDRVLPTHRITGTTRNAFAAHPEPLPGLEIDGFHSLYKPGTNKADQDFETKFHPAATRTMFKHVHDCIYDEATGIDSHVPQNSPTGSAVSARLSAKAAKSIEKYLVSFNVPGWLEIIKSKSTVDEIKCMGFADKYTALSLRGLGDSFDNGSPPTAEVRIHDASLDLNEISAWIDLLCSLTCWSEAIPKKEVFAYLLKSWRDPEYTIVRLAREVGATDATVAHYDFVMDPSYRQRRFEKNTECEADNNVVNLLIINEEKRREAFSRENVDEKIRWKLESGRYGQVPTAFLEAQPEPEIFTRPEAKFLHLNEESQKDWIEYMKNFYRVERMIELTSEEDSDADDSNISPLVSQAGDSDVLSGSSNTTEKSVVSSEGLDGGVKVDVDAESVAAGASDSDAESVVSSSIEESDDKSESDAESEAIGASQEPVFSSSEESSETSGIHSALSPSAKDTEATKATEVTKDTEAAATPVKETDAAEAPAKETVLRGLWDLLPTWRSTVESSTVKETEAETSPVKEPAAPSSSVKVKSPAKVESPVKKTAAHVLEDDSNNEGWYGIHPSLFAAYDSIPGNYLTHLEKTIVSMPDLPQPPSPNMAAFAELKADTCTRLNDNFFSKITPETIANAESRDVAERQIAEFVEAEKQMYVLRSCIGESAAAERYYAKKKAEGSK</sequence>
<proteinExistence type="predicted"/>
<dbReference type="PANTHER" id="PTHR36847:SF1">
    <property type="entry name" value="AMIDOLIGASE ENZYME"/>
    <property type="match status" value="1"/>
</dbReference>
<protein>
    <recommendedName>
        <fullName evidence="4">Amidoligase enzyme</fullName>
    </recommendedName>
</protein>
<accession>A0A074YI37</accession>
<feature type="region of interest" description="Disordered" evidence="1">
    <location>
        <begin position="710"/>
        <end position="744"/>
    </location>
</feature>
<feature type="region of interest" description="Disordered" evidence="1">
    <location>
        <begin position="601"/>
        <end position="697"/>
    </location>
</feature>
<evidence type="ECO:0008006" key="4">
    <source>
        <dbReference type="Google" id="ProtNLM"/>
    </source>
</evidence>
<feature type="compositionally biased region" description="Acidic residues" evidence="1">
    <location>
        <begin position="619"/>
        <end position="631"/>
    </location>
</feature>